<keyword evidence="2" id="KW-0808">Transferase</keyword>
<dbReference type="InterPro" id="IPR001245">
    <property type="entry name" value="Ser-Thr/Tyr_kinase_cat_dom"/>
</dbReference>
<keyword evidence="5" id="KW-0067">ATP-binding</keyword>
<evidence type="ECO:0000256" key="3">
    <source>
        <dbReference type="ARBA" id="ARBA00022741"/>
    </source>
</evidence>
<dbReference type="InterPro" id="IPR000719">
    <property type="entry name" value="Prot_kinase_dom"/>
</dbReference>
<dbReference type="InterPro" id="IPR051681">
    <property type="entry name" value="Ser/Thr_Kinases-Pseudokinases"/>
</dbReference>
<dbReference type="PANTHER" id="PTHR44329">
    <property type="entry name" value="SERINE/THREONINE-PROTEIN KINASE TNNI3K-RELATED"/>
    <property type="match status" value="1"/>
</dbReference>
<organism evidence="9 10">
    <name type="scientific">Saponaria officinalis</name>
    <name type="common">Common soapwort</name>
    <name type="synonym">Lychnis saponaria</name>
    <dbReference type="NCBI Taxonomy" id="3572"/>
    <lineage>
        <taxon>Eukaryota</taxon>
        <taxon>Viridiplantae</taxon>
        <taxon>Streptophyta</taxon>
        <taxon>Embryophyta</taxon>
        <taxon>Tracheophyta</taxon>
        <taxon>Spermatophyta</taxon>
        <taxon>Magnoliopsida</taxon>
        <taxon>eudicotyledons</taxon>
        <taxon>Gunneridae</taxon>
        <taxon>Pentapetalae</taxon>
        <taxon>Caryophyllales</taxon>
        <taxon>Caryophyllaceae</taxon>
        <taxon>Caryophylleae</taxon>
        <taxon>Saponaria</taxon>
    </lineage>
</organism>
<dbReference type="PROSITE" id="PS50297">
    <property type="entry name" value="ANK_REP_REGION"/>
    <property type="match status" value="1"/>
</dbReference>
<dbReference type="SUPFAM" id="SSF48403">
    <property type="entry name" value="Ankyrin repeat"/>
    <property type="match status" value="1"/>
</dbReference>
<dbReference type="Gene3D" id="1.25.40.20">
    <property type="entry name" value="Ankyrin repeat-containing domain"/>
    <property type="match status" value="1"/>
</dbReference>
<feature type="domain" description="Protein kinase" evidence="8">
    <location>
        <begin position="149"/>
        <end position="421"/>
    </location>
</feature>
<keyword evidence="3" id="KW-0547">Nucleotide-binding</keyword>
<keyword evidence="4" id="KW-0418">Kinase</keyword>
<dbReference type="Pfam" id="PF07714">
    <property type="entry name" value="PK_Tyr_Ser-Thr"/>
    <property type="match status" value="1"/>
</dbReference>
<accession>A0AAW1INA2</accession>
<protein>
    <recommendedName>
        <fullName evidence="8">Protein kinase domain-containing protein</fullName>
    </recommendedName>
</protein>
<dbReference type="Gene3D" id="1.10.510.10">
    <property type="entry name" value="Transferase(Phosphotransferase) domain 1"/>
    <property type="match status" value="1"/>
</dbReference>
<evidence type="ECO:0000256" key="2">
    <source>
        <dbReference type="ARBA" id="ARBA00022679"/>
    </source>
</evidence>
<dbReference type="SMART" id="SM00248">
    <property type="entry name" value="ANK"/>
    <property type="match status" value="3"/>
</dbReference>
<evidence type="ECO:0000256" key="5">
    <source>
        <dbReference type="ARBA" id="ARBA00022840"/>
    </source>
</evidence>
<feature type="repeat" description="ANK" evidence="6">
    <location>
        <begin position="72"/>
        <end position="104"/>
    </location>
</feature>
<dbReference type="PROSITE" id="PS50088">
    <property type="entry name" value="ANK_REPEAT"/>
    <property type="match status" value="1"/>
</dbReference>
<evidence type="ECO:0000313" key="9">
    <source>
        <dbReference type="EMBL" id="KAK9691225.1"/>
    </source>
</evidence>
<evidence type="ECO:0000256" key="4">
    <source>
        <dbReference type="ARBA" id="ARBA00022777"/>
    </source>
</evidence>
<dbReference type="Pfam" id="PF12796">
    <property type="entry name" value="Ank_2"/>
    <property type="match status" value="1"/>
</dbReference>
<evidence type="ECO:0000313" key="10">
    <source>
        <dbReference type="Proteomes" id="UP001443914"/>
    </source>
</evidence>
<evidence type="ECO:0000256" key="7">
    <source>
        <dbReference type="SAM" id="MobiDB-lite"/>
    </source>
</evidence>
<name>A0AAW1INA2_SAPOF</name>
<dbReference type="Gene3D" id="3.30.200.20">
    <property type="entry name" value="Phosphorylase Kinase, domain 1"/>
    <property type="match status" value="1"/>
</dbReference>
<comment type="caution">
    <text evidence="9">The sequence shown here is derived from an EMBL/GenBank/DDBJ whole genome shotgun (WGS) entry which is preliminary data.</text>
</comment>
<keyword evidence="6" id="KW-0040">ANK repeat</keyword>
<dbReference type="InterPro" id="IPR036770">
    <property type="entry name" value="Ankyrin_rpt-contain_sf"/>
</dbReference>
<dbReference type="CDD" id="cd13999">
    <property type="entry name" value="STKc_MAP3K-like"/>
    <property type="match status" value="1"/>
</dbReference>
<dbReference type="FunFam" id="1.10.510.10:FF:000763">
    <property type="entry name" value="Os01g0748600 protein"/>
    <property type="match status" value="1"/>
</dbReference>
<dbReference type="SUPFAM" id="SSF56112">
    <property type="entry name" value="Protein kinase-like (PK-like)"/>
    <property type="match status" value="1"/>
</dbReference>
<dbReference type="FunFam" id="3.30.200.20:FF:000180">
    <property type="entry name" value="serine/threonine-protein kinase STY46-like"/>
    <property type="match status" value="1"/>
</dbReference>
<dbReference type="InterPro" id="IPR002110">
    <property type="entry name" value="Ankyrin_rpt"/>
</dbReference>
<proteinExistence type="inferred from homology"/>
<reference evidence="9" key="1">
    <citation type="submission" date="2024-03" db="EMBL/GenBank/DDBJ databases">
        <title>WGS assembly of Saponaria officinalis var. Norfolk2.</title>
        <authorList>
            <person name="Jenkins J."/>
            <person name="Shu S."/>
            <person name="Grimwood J."/>
            <person name="Barry K."/>
            <person name="Goodstein D."/>
            <person name="Schmutz J."/>
            <person name="Leebens-Mack J."/>
            <person name="Osbourn A."/>
        </authorList>
    </citation>
    <scope>NUCLEOTIDE SEQUENCE [LARGE SCALE GENOMIC DNA]</scope>
    <source>
        <strain evidence="9">JIC</strain>
    </source>
</reference>
<dbReference type="InterPro" id="IPR011009">
    <property type="entry name" value="Kinase-like_dom_sf"/>
</dbReference>
<dbReference type="GO" id="GO:0004674">
    <property type="term" value="F:protein serine/threonine kinase activity"/>
    <property type="evidence" value="ECO:0007669"/>
    <property type="project" value="TreeGrafter"/>
</dbReference>
<dbReference type="EMBL" id="JBDFQZ010000009">
    <property type="protein sequence ID" value="KAK9691225.1"/>
    <property type="molecule type" value="Genomic_DNA"/>
</dbReference>
<dbReference type="PROSITE" id="PS50011">
    <property type="entry name" value="PROTEIN_KINASE_DOM"/>
    <property type="match status" value="1"/>
</dbReference>
<evidence type="ECO:0000259" key="8">
    <source>
        <dbReference type="PROSITE" id="PS50011"/>
    </source>
</evidence>
<dbReference type="FunFam" id="1.25.40.20:FF:000439">
    <property type="entry name" value="Integrin-linked protein kinase family"/>
    <property type="match status" value="1"/>
</dbReference>
<comment type="similarity">
    <text evidence="1">Belongs to the protein kinase superfamily. TKL Ser/Thr protein kinase family.</text>
</comment>
<evidence type="ECO:0000256" key="6">
    <source>
        <dbReference type="PROSITE-ProRule" id="PRU00023"/>
    </source>
</evidence>
<dbReference type="PIRSF" id="PIRSF000654">
    <property type="entry name" value="Integrin-linked_kinase"/>
    <property type="match status" value="1"/>
</dbReference>
<gene>
    <name evidence="9" type="ORF">RND81_09G184000</name>
</gene>
<keyword evidence="10" id="KW-1185">Reference proteome</keyword>
<dbReference type="PANTHER" id="PTHR44329:SF140">
    <property type="entry name" value="INACTIVE PROTEIN TYROSINE KINASE PTKL"/>
    <property type="match status" value="1"/>
</dbReference>
<dbReference type="GO" id="GO:0005524">
    <property type="term" value="F:ATP binding"/>
    <property type="evidence" value="ECO:0007669"/>
    <property type="project" value="UniProtKB-KW"/>
</dbReference>
<feature type="region of interest" description="Disordered" evidence="7">
    <location>
        <begin position="14"/>
        <end position="33"/>
    </location>
</feature>
<dbReference type="Proteomes" id="UP001443914">
    <property type="component" value="Unassembled WGS sequence"/>
</dbReference>
<evidence type="ECO:0000256" key="1">
    <source>
        <dbReference type="ARBA" id="ARBA00005843"/>
    </source>
</evidence>
<dbReference type="AlphaFoldDB" id="A0AAW1INA2"/>
<sequence>MAVIAEVRSPENFTIGKQSSMAPKNSSPENRGFDASKMEEGVRLMFLANEGDLDGINEVLDSGVDVNFRDIDRRTPLHIAACQGLTDVVDLLLRRGADVDPKDRWGSTPLADAICYKNQEVIKLLEKHGAQPPVAPMHVQNFREIPEYEIDPNELDFSNSIEITKGTYRMALWRGTEVAVKILGDEVLMDEDRVEAFRDELSLLQKIRHPNVVQFLGAVTQSSPMMIVTEYLPKGDFRTFLSRKGALKPLTAVKFALDIARGMNYLHENRPEAIIHRDLEPSNILRDDSGHLKVADFGLSKLLKFSKAVREDKPSPSHETSWRYVAPELYKNEEYDTKVDVFSFALILQEMIEGCPPFVSKPEKEVAKVYCSNERPPFRAPINRYAYGLKELILQCWNEEPSERPTFRQILSKLEDIRKVLEQRRRFKTGFGCFTIWHKRRNTRHADESSHSTNSIIR</sequence>
<feature type="compositionally biased region" description="Polar residues" evidence="7">
    <location>
        <begin position="14"/>
        <end position="29"/>
    </location>
</feature>